<evidence type="ECO:0000256" key="3">
    <source>
        <dbReference type="ARBA" id="ARBA00022448"/>
    </source>
</evidence>
<feature type="domain" description="CBS" evidence="10">
    <location>
        <begin position="205"/>
        <end position="263"/>
    </location>
</feature>
<dbReference type="Proteomes" id="UP001501508">
    <property type="component" value="Unassembled WGS sequence"/>
</dbReference>
<keyword evidence="3 9" id="KW-0813">Transport</keyword>
<evidence type="ECO:0000256" key="5">
    <source>
        <dbReference type="ARBA" id="ARBA00022842"/>
    </source>
</evidence>
<dbReference type="Gene3D" id="1.10.357.20">
    <property type="entry name" value="SLC41 divalent cation transporters, integral membrane domain"/>
    <property type="match status" value="1"/>
</dbReference>
<dbReference type="InterPro" id="IPR006668">
    <property type="entry name" value="Mg_transptr_MgtE_intracell_dom"/>
</dbReference>
<evidence type="ECO:0000313" key="11">
    <source>
        <dbReference type="EMBL" id="GAA4442776.1"/>
    </source>
</evidence>
<comment type="subcellular location">
    <subcellularLocation>
        <location evidence="9">Cell membrane</location>
        <topology evidence="9">Multi-pass membrane protein</topology>
    </subcellularLocation>
    <subcellularLocation>
        <location evidence="1">Membrane</location>
        <topology evidence="1">Multi-pass membrane protein</topology>
    </subcellularLocation>
</comment>
<evidence type="ECO:0000256" key="9">
    <source>
        <dbReference type="RuleBase" id="RU362011"/>
    </source>
</evidence>
<keyword evidence="7 9" id="KW-0472">Membrane</keyword>
<feature type="transmembrane region" description="Helical" evidence="9">
    <location>
        <begin position="287"/>
        <end position="307"/>
    </location>
</feature>
<feature type="transmembrane region" description="Helical" evidence="9">
    <location>
        <begin position="362"/>
        <end position="382"/>
    </location>
</feature>
<dbReference type="PROSITE" id="PS51371">
    <property type="entry name" value="CBS"/>
    <property type="match status" value="2"/>
</dbReference>
<dbReference type="PANTHER" id="PTHR43773:SF1">
    <property type="entry name" value="MAGNESIUM TRANSPORTER MGTE"/>
    <property type="match status" value="1"/>
</dbReference>
<feature type="transmembrane region" description="Helical" evidence="9">
    <location>
        <begin position="388"/>
        <end position="414"/>
    </location>
</feature>
<comment type="subunit">
    <text evidence="9">Homodimer.</text>
</comment>
<dbReference type="InterPro" id="IPR006669">
    <property type="entry name" value="MgtE_transporter"/>
</dbReference>
<name>A0ABP8M405_9BACT</name>
<evidence type="ECO:0000256" key="7">
    <source>
        <dbReference type="ARBA" id="ARBA00023136"/>
    </source>
</evidence>
<keyword evidence="6 9" id="KW-1133">Transmembrane helix</keyword>
<dbReference type="SUPFAM" id="SSF161093">
    <property type="entry name" value="MgtE membrane domain-like"/>
    <property type="match status" value="1"/>
</dbReference>
<protein>
    <recommendedName>
        <fullName evidence="9">Magnesium transporter MgtE</fullName>
    </recommendedName>
</protein>
<dbReference type="RefSeq" id="WP_345030663.1">
    <property type="nucleotide sequence ID" value="NZ_BAABEY010000028.1"/>
</dbReference>
<dbReference type="InterPro" id="IPR000644">
    <property type="entry name" value="CBS_dom"/>
</dbReference>
<keyword evidence="8" id="KW-0129">CBS domain</keyword>
<evidence type="ECO:0000256" key="1">
    <source>
        <dbReference type="ARBA" id="ARBA00004141"/>
    </source>
</evidence>
<feature type="domain" description="CBS" evidence="10">
    <location>
        <begin position="141"/>
        <end position="203"/>
    </location>
</feature>
<dbReference type="Gene3D" id="1.25.60.10">
    <property type="entry name" value="MgtE N-terminal domain-like"/>
    <property type="match status" value="1"/>
</dbReference>
<keyword evidence="5 9" id="KW-0460">Magnesium</keyword>
<evidence type="ECO:0000313" key="12">
    <source>
        <dbReference type="Proteomes" id="UP001501508"/>
    </source>
</evidence>
<evidence type="ECO:0000256" key="6">
    <source>
        <dbReference type="ARBA" id="ARBA00022989"/>
    </source>
</evidence>
<dbReference type="Pfam" id="PF03448">
    <property type="entry name" value="MgtE_N"/>
    <property type="match status" value="1"/>
</dbReference>
<feature type="transmembrane region" description="Helical" evidence="9">
    <location>
        <begin position="313"/>
        <end position="333"/>
    </location>
</feature>
<dbReference type="InterPro" id="IPR038076">
    <property type="entry name" value="MgtE_N_sf"/>
</dbReference>
<dbReference type="SMART" id="SM00116">
    <property type="entry name" value="CBS"/>
    <property type="match status" value="2"/>
</dbReference>
<dbReference type="SUPFAM" id="SSF54631">
    <property type="entry name" value="CBS-domain pair"/>
    <property type="match status" value="1"/>
</dbReference>
<comment type="function">
    <text evidence="9">Acts as a magnesium transporter.</text>
</comment>
<dbReference type="InterPro" id="IPR046342">
    <property type="entry name" value="CBS_dom_sf"/>
</dbReference>
<dbReference type="SUPFAM" id="SSF158791">
    <property type="entry name" value="MgtE N-terminal domain-like"/>
    <property type="match status" value="1"/>
</dbReference>
<sequence length="451" mass="49638">MSTFELSKEYLEHVNALIAAEDSDALRSEMGELFPADISLVLDELETPSARYLLNLLDTPSGAEILAGIDRSERNEFLKHFTSEEIARYVNLFDSDDAVDLLNDQPIRVREEVIALLEDREQARFILDLLHYDENVAGGLMQKELVKANINWTVNQCIEEIRKQAENVQKVYAVYVVDDQNILLGRISLKKIVLAHKNTRVESLYDQDMIYVETYRPAEEVAELMQRYDLEAIPVVNVQGRLLGKITIDDVVDVIKELASSDTMAMAGITGDVEEDDTVWKQTRARLPWLLVGMMGGMLAAKFIGLFEKDLALVPAMAAFIPIIGSMGGNVGIQTSSIILQSLADKSGLDESLGLRLMRMSMVALISSLIISSVVFGFNMLLGNGLHLAIVVSLALIAVIFLASFMGTVTPILLDKLGINPAVASGPFITTANDLIGYGVYFGIAHVLLGL</sequence>
<dbReference type="CDD" id="cd04606">
    <property type="entry name" value="CBS_pair_Mg_transporter"/>
    <property type="match status" value="1"/>
</dbReference>
<reference evidence="12" key="1">
    <citation type="journal article" date="2019" name="Int. J. Syst. Evol. Microbiol.">
        <title>The Global Catalogue of Microorganisms (GCM) 10K type strain sequencing project: providing services to taxonomists for standard genome sequencing and annotation.</title>
        <authorList>
            <consortium name="The Broad Institute Genomics Platform"/>
            <consortium name="The Broad Institute Genome Sequencing Center for Infectious Disease"/>
            <person name="Wu L."/>
            <person name="Ma J."/>
        </authorList>
    </citation>
    <scope>NUCLEOTIDE SEQUENCE [LARGE SCALE GENOMIC DNA]</scope>
    <source>
        <strain evidence="12">JCM 31920</strain>
    </source>
</reference>
<keyword evidence="9" id="KW-1003">Cell membrane</keyword>
<dbReference type="InterPro" id="IPR036739">
    <property type="entry name" value="SLC41_membr_dom_sf"/>
</dbReference>
<dbReference type="PANTHER" id="PTHR43773">
    <property type="entry name" value="MAGNESIUM TRANSPORTER MGTE"/>
    <property type="match status" value="1"/>
</dbReference>
<dbReference type="InterPro" id="IPR006667">
    <property type="entry name" value="SLC41_membr_dom"/>
</dbReference>
<keyword evidence="9" id="KW-0479">Metal-binding</keyword>
<evidence type="ECO:0000259" key="10">
    <source>
        <dbReference type="PROSITE" id="PS51371"/>
    </source>
</evidence>
<organism evidence="11 12">
    <name type="scientific">Ravibacter arvi</name>
    <dbReference type="NCBI Taxonomy" id="2051041"/>
    <lineage>
        <taxon>Bacteria</taxon>
        <taxon>Pseudomonadati</taxon>
        <taxon>Bacteroidota</taxon>
        <taxon>Cytophagia</taxon>
        <taxon>Cytophagales</taxon>
        <taxon>Spirosomataceae</taxon>
        <taxon>Ravibacter</taxon>
    </lineage>
</organism>
<dbReference type="SMART" id="SM00924">
    <property type="entry name" value="MgtE_N"/>
    <property type="match status" value="1"/>
</dbReference>
<gene>
    <name evidence="11" type="primary">mgtE</name>
    <name evidence="11" type="ORF">GCM10023091_30150</name>
</gene>
<evidence type="ECO:0000256" key="2">
    <source>
        <dbReference type="ARBA" id="ARBA00009749"/>
    </source>
</evidence>
<comment type="similarity">
    <text evidence="2 9">Belongs to the SLC41A transporter family.</text>
</comment>
<dbReference type="EMBL" id="BAABEY010000028">
    <property type="protein sequence ID" value="GAA4442776.1"/>
    <property type="molecule type" value="Genomic_DNA"/>
</dbReference>
<accession>A0ABP8M405</accession>
<comment type="caution">
    <text evidence="9">Lacks conserved residue(s) required for the propagation of feature annotation.</text>
</comment>
<comment type="caution">
    <text evidence="11">The sequence shown here is derived from an EMBL/GenBank/DDBJ whole genome shotgun (WGS) entry which is preliminary data.</text>
</comment>
<evidence type="ECO:0000256" key="8">
    <source>
        <dbReference type="PROSITE-ProRule" id="PRU00703"/>
    </source>
</evidence>
<keyword evidence="12" id="KW-1185">Reference proteome</keyword>
<evidence type="ECO:0000256" key="4">
    <source>
        <dbReference type="ARBA" id="ARBA00022692"/>
    </source>
</evidence>
<dbReference type="Gene3D" id="3.10.580.10">
    <property type="entry name" value="CBS-domain"/>
    <property type="match status" value="1"/>
</dbReference>
<proteinExistence type="inferred from homology"/>
<keyword evidence="4 9" id="KW-0812">Transmembrane</keyword>
<dbReference type="Pfam" id="PF01769">
    <property type="entry name" value="MgtE"/>
    <property type="match status" value="1"/>
</dbReference>
<dbReference type="NCBIfam" id="TIGR00400">
    <property type="entry name" value="mgtE"/>
    <property type="match status" value="1"/>
</dbReference>
<dbReference type="Pfam" id="PF00571">
    <property type="entry name" value="CBS"/>
    <property type="match status" value="2"/>
</dbReference>